<dbReference type="SUPFAM" id="SSF56219">
    <property type="entry name" value="DNase I-like"/>
    <property type="match status" value="1"/>
</dbReference>
<evidence type="ECO:0000256" key="4">
    <source>
        <dbReference type="ARBA" id="ARBA00022723"/>
    </source>
</evidence>
<evidence type="ECO:0000256" key="8">
    <source>
        <dbReference type="ARBA" id="ARBA00023204"/>
    </source>
</evidence>
<dbReference type="GO" id="GO:0004519">
    <property type="term" value="F:endonuclease activity"/>
    <property type="evidence" value="ECO:0007669"/>
    <property type="project" value="UniProtKB-KW"/>
</dbReference>
<dbReference type="Pfam" id="PF03372">
    <property type="entry name" value="Exo_endo_phos"/>
    <property type="match status" value="1"/>
</dbReference>
<keyword evidence="7" id="KW-0460">Magnesium</keyword>
<keyword evidence="3" id="KW-0540">Nuclease</keyword>
<protein>
    <submittedName>
        <fullName evidence="9">Endonuclease/exonuclease/phosphatase family protein</fullName>
    </submittedName>
</protein>
<evidence type="ECO:0000256" key="3">
    <source>
        <dbReference type="ARBA" id="ARBA00022722"/>
    </source>
</evidence>
<organism evidence="9">
    <name type="scientific">Gordonia amarae</name>
    <dbReference type="NCBI Taxonomy" id="36821"/>
    <lineage>
        <taxon>Bacteria</taxon>
        <taxon>Bacillati</taxon>
        <taxon>Actinomycetota</taxon>
        <taxon>Actinomycetes</taxon>
        <taxon>Mycobacteriales</taxon>
        <taxon>Gordoniaceae</taxon>
        <taxon>Gordonia</taxon>
    </lineage>
</organism>
<keyword evidence="5" id="KW-0227">DNA damage</keyword>
<dbReference type="GO" id="GO:0016787">
    <property type="term" value="F:hydrolase activity"/>
    <property type="evidence" value="ECO:0007669"/>
    <property type="project" value="UniProtKB-KW"/>
</dbReference>
<dbReference type="AlphaFoldDB" id="A0A857KS67"/>
<dbReference type="GO" id="GO:0046872">
    <property type="term" value="F:metal ion binding"/>
    <property type="evidence" value="ECO:0007669"/>
    <property type="project" value="UniProtKB-KW"/>
</dbReference>
<evidence type="ECO:0000313" key="9">
    <source>
        <dbReference type="EMBL" id="QHN42059.1"/>
    </source>
</evidence>
<keyword evidence="4" id="KW-0479">Metal-binding</keyword>
<keyword evidence="9" id="KW-0255">Endonuclease</keyword>
<comment type="cofactor">
    <cofactor evidence="2">
        <name>Mg(2+)</name>
        <dbReference type="ChEBI" id="CHEBI:18420"/>
    </cofactor>
</comment>
<evidence type="ECO:0000256" key="1">
    <source>
        <dbReference type="ARBA" id="ARBA00001936"/>
    </source>
</evidence>
<evidence type="ECO:0000256" key="2">
    <source>
        <dbReference type="ARBA" id="ARBA00001946"/>
    </source>
</evidence>
<evidence type="ECO:0000256" key="6">
    <source>
        <dbReference type="ARBA" id="ARBA00022801"/>
    </source>
</evidence>
<proteinExistence type="predicted"/>
<dbReference type="InterPro" id="IPR005135">
    <property type="entry name" value="Endo/exonuclease/phosphatase"/>
</dbReference>
<gene>
    <name evidence="9" type="ORF">GII30_14610</name>
</gene>
<dbReference type="Gene3D" id="3.60.10.10">
    <property type="entry name" value="Endonuclease/exonuclease/phosphatase"/>
    <property type="match status" value="1"/>
</dbReference>
<keyword evidence="8" id="KW-0234">DNA repair</keyword>
<reference evidence="9" key="1">
    <citation type="journal article" date="2021" name="Nat. Microbiol.">
        <title>Cocultivation of an ultrasmall environmental parasitic bacterium with lytic ability against bacteria associated with wastewater foams.</title>
        <authorList>
            <person name="Batinovic S."/>
            <person name="Rose J.J.A."/>
            <person name="Ratcliffe J."/>
            <person name="Seviour R.J."/>
            <person name="Petrovski S."/>
        </authorList>
    </citation>
    <scope>NUCLEOTIDE SEQUENCE</scope>
    <source>
        <strain evidence="9">CON44</strain>
    </source>
</reference>
<comment type="cofactor">
    <cofactor evidence="1">
        <name>Mn(2+)</name>
        <dbReference type="ChEBI" id="CHEBI:29035"/>
    </cofactor>
</comment>
<dbReference type="EMBL" id="CP045810">
    <property type="protein sequence ID" value="QHN42059.1"/>
    <property type="molecule type" value="Genomic_DNA"/>
</dbReference>
<evidence type="ECO:0000256" key="5">
    <source>
        <dbReference type="ARBA" id="ARBA00022763"/>
    </source>
</evidence>
<dbReference type="InterPro" id="IPR051547">
    <property type="entry name" value="TDP2-like"/>
</dbReference>
<evidence type="ECO:0000256" key="7">
    <source>
        <dbReference type="ARBA" id="ARBA00022842"/>
    </source>
</evidence>
<keyword evidence="6" id="KW-0378">Hydrolase</keyword>
<dbReference type="PANTHER" id="PTHR15822:SF4">
    <property type="entry name" value="TYROSYL-DNA PHOSPHODIESTERASE 2"/>
    <property type="match status" value="1"/>
</dbReference>
<dbReference type="GO" id="GO:0006281">
    <property type="term" value="P:DNA repair"/>
    <property type="evidence" value="ECO:0007669"/>
    <property type="project" value="UniProtKB-KW"/>
</dbReference>
<dbReference type="InterPro" id="IPR036691">
    <property type="entry name" value="Endo/exonu/phosph_ase_sf"/>
</dbReference>
<sequence length="302" mass="32026">MVLATVVAVLLHYVPFGRPTLIALTSGVPFLLVIAIVAVVIFAGLTHWLGTAVAAVAAAALVYTQVPLIVSADTPDGPRITIATVNVLKGHADVRAVESLVRDSDVDILALQEVTTEWLDKARVSAIAQRLPFELSEVVPFAAASGSALFSRTPLRGHDTIEGTAFKNLRAVTDLPGARAAKVLTIHPAAPTGDARDWVEDTDTITDYLHKLGDGPVIAAGDYNATWDQARFRRILRDGYSDAGEQAGSGYLPTYPTNGRLGNRPVVGIDHVIVRGFVATSVRTHFISGSDHRAVVATLVAD</sequence>
<name>A0A857KS67_9ACTN</name>
<accession>A0A857KS67</accession>
<dbReference type="PANTHER" id="PTHR15822">
    <property type="entry name" value="TRAF AND TNF RECEPTOR-ASSOCIATED PROTEIN"/>
    <property type="match status" value="1"/>
</dbReference>